<protein>
    <submittedName>
        <fullName evidence="1">Uncharacterized protein</fullName>
    </submittedName>
</protein>
<accession>A0A1Z4KUZ7</accession>
<gene>
    <name evidence="1" type="ORF">NIES23_55760</name>
</gene>
<name>A0A1Z4KUZ7_ANAVA</name>
<organism evidence="1 2">
    <name type="scientific">Trichormus variabilis NIES-23</name>
    <dbReference type="NCBI Taxonomy" id="1973479"/>
    <lineage>
        <taxon>Bacteria</taxon>
        <taxon>Bacillati</taxon>
        <taxon>Cyanobacteriota</taxon>
        <taxon>Cyanophyceae</taxon>
        <taxon>Nostocales</taxon>
        <taxon>Nostocaceae</taxon>
        <taxon>Trichormus</taxon>
    </lineage>
</organism>
<keyword evidence="1" id="KW-0614">Plasmid</keyword>
<proteinExistence type="predicted"/>
<dbReference type="AlphaFoldDB" id="A0A1Z4KUZ7"/>
<sequence>MKYQKQALLGLLGMGLIASPWLSKLPAQFHTYNTATTIQQSEEIERIKAEERAATSQRINELGVSPSFKKLRMQNYLDTHSRNPRPNTTGYLEDELVFVYDSTGRCIGRIEERQWKWKYRFRNACTDSPLYSDAKNS</sequence>
<evidence type="ECO:0000313" key="2">
    <source>
        <dbReference type="Proteomes" id="UP000217507"/>
    </source>
</evidence>
<geneLocation type="plasmid" evidence="1">
    <name>plasmid1</name>
</geneLocation>
<dbReference type="Proteomes" id="UP000217507">
    <property type="component" value="Plasmid Plasmid1 dna"/>
</dbReference>
<evidence type="ECO:0000313" key="1">
    <source>
        <dbReference type="EMBL" id="BAY72748.1"/>
    </source>
</evidence>
<reference evidence="1 2" key="1">
    <citation type="submission" date="2017-06" db="EMBL/GenBank/DDBJ databases">
        <title>Genome sequencing of cyanobaciteial culture collection at National Institute for Environmental Studies (NIES).</title>
        <authorList>
            <person name="Hirose Y."/>
            <person name="Shimura Y."/>
            <person name="Fujisawa T."/>
            <person name="Nakamura Y."/>
            <person name="Kawachi M."/>
        </authorList>
    </citation>
    <scope>NUCLEOTIDE SEQUENCE [LARGE SCALE GENOMIC DNA]</scope>
    <source>
        <strain evidence="1 2">NIES-23</strain>
        <plasmid evidence="2">Plasmid Plasmid1 dna</plasmid>
    </source>
</reference>
<dbReference type="EMBL" id="AP018217">
    <property type="protein sequence ID" value="BAY72748.1"/>
    <property type="molecule type" value="Genomic_DNA"/>
</dbReference>